<dbReference type="EMBL" id="JARQWQ010000118">
    <property type="protein sequence ID" value="KAK2549947.1"/>
    <property type="molecule type" value="Genomic_DNA"/>
</dbReference>
<dbReference type="AlphaFoldDB" id="A0AAD9UUB0"/>
<feature type="signal peptide" evidence="1">
    <location>
        <begin position="1"/>
        <end position="18"/>
    </location>
</feature>
<gene>
    <name evidence="2" type="ORF">P5673_029552</name>
</gene>
<feature type="chain" id="PRO_5042138577" description="Secreted protein" evidence="1">
    <location>
        <begin position="19"/>
        <end position="130"/>
    </location>
</feature>
<evidence type="ECO:0008006" key="4">
    <source>
        <dbReference type="Google" id="ProtNLM"/>
    </source>
</evidence>
<name>A0AAD9UUB0_ACRCE</name>
<evidence type="ECO:0000256" key="1">
    <source>
        <dbReference type="SAM" id="SignalP"/>
    </source>
</evidence>
<dbReference type="Proteomes" id="UP001249851">
    <property type="component" value="Unassembled WGS sequence"/>
</dbReference>
<organism evidence="2 3">
    <name type="scientific">Acropora cervicornis</name>
    <name type="common">Staghorn coral</name>
    <dbReference type="NCBI Taxonomy" id="6130"/>
    <lineage>
        <taxon>Eukaryota</taxon>
        <taxon>Metazoa</taxon>
        <taxon>Cnidaria</taxon>
        <taxon>Anthozoa</taxon>
        <taxon>Hexacorallia</taxon>
        <taxon>Scleractinia</taxon>
        <taxon>Astrocoeniina</taxon>
        <taxon>Acroporidae</taxon>
        <taxon>Acropora</taxon>
    </lineage>
</organism>
<reference evidence="2" key="2">
    <citation type="journal article" date="2023" name="Science">
        <title>Genomic signatures of disease resistance in endangered staghorn corals.</title>
        <authorList>
            <person name="Vollmer S.V."/>
            <person name="Selwyn J.D."/>
            <person name="Despard B.A."/>
            <person name="Roesel C.L."/>
        </authorList>
    </citation>
    <scope>NUCLEOTIDE SEQUENCE</scope>
    <source>
        <strain evidence="2">K2</strain>
    </source>
</reference>
<accession>A0AAD9UUB0</accession>
<evidence type="ECO:0000313" key="2">
    <source>
        <dbReference type="EMBL" id="KAK2549947.1"/>
    </source>
</evidence>
<keyword evidence="1" id="KW-0732">Signal</keyword>
<evidence type="ECO:0000313" key="3">
    <source>
        <dbReference type="Proteomes" id="UP001249851"/>
    </source>
</evidence>
<keyword evidence="3" id="KW-1185">Reference proteome</keyword>
<reference evidence="2" key="1">
    <citation type="journal article" date="2023" name="G3 (Bethesda)">
        <title>Whole genome assembly and annotation of the endangered Caribbean coral Acropora cervicornis.</title>
        <authorList>
            <person name="Selwyn J.D."/>
            <person name="Vollmer S.V."/>
        </authorList>
    </citation>
    <scope>NUCLEOTIDE SEQUENCE</scope>
    <source>
        <strain evidence="2">K2</strain>
    </source>
</reference>
<comment type="caution">
    <text evidence="2">The sequence shown here is derived from an EMBL/GenBank/DDBJ whole genome shotgun (WGS) entry which is preliminary data.</text>
</comment>
<proteinExistence type="predicted"/>
<sequence length="130" mass="14626">MLSLGSWIILIFHQSLFAWSSKLELSRKHCHALMLVPNTGLNSRIYHDNPSIQSCRTSSPSSSLLSPFLRRLFIISHAILYFQGKQLLDRSLHCPRSSSLGDDPHYCCSNIVIGTGDQLFHSSKSPLTTR</sequence>
<protein>
    <recommendedName>
        <fullName evidence="4">Secreted protein</fullName>
    </recommendedName>
</protein>